<dbReference type="EMBL" id="JACAGC010000006">
    <property type="protein sequence ID" value="KAF6361525.1"/>
    <property type="molecule type" value="Genomic_DNA"/>
</dbReference>
<evidence type="ECO:0000256" key="1">
    <source>
        <dbReference type="ARBA" id="ARBA00009481"/>
    </source>
</evidence>
<dbReference type="PANTHER" id="PTHR13615">
    <property type="entry name" value="GLYCOSYLTRANSFERASE-LIKE 1"/>
    <property type="match status" value="1"/>
</dbReference>
<dbReference type="EC" id="2.4.1.110" evidence="4"/>
<evidence type="ECO:0000259" key="10">
    <source>
        <dbReference type="Pfam" id="PF12038"/>
    </source>
</evidence>
<dbReference type="Pfam" id="PF12038">
    <property type="entry name" value="QTMAN_N"/>
    <property type="match status" value="1"/>
</dbReference>
<evidence type="ECO:0000256" key="7">
    <source>
        <dbReference type="ARBA" id="ARBA00045402"/>
    </source>
</evidence>
<evidence type="ECO:0000256" key="6">
    <source>
        <dbReference type="ARBA" id="ARBA00044567"/>
    </source>
</evidence>
<evidence type="ECO:0000313" key="11">
    <source>
        <dbReference type="EMBL" id="KAF6361525.1"/>
    </source>
</evidence>
<sequence length="366" mass="42340">MSVLIVEAFYGGSHKQLVDLLQEDLENCVLYTLPAKKWHWRARTSALYFSQNIPMSEHYRILFASSVLNLTELVALRSDLGKLKKILYFHENQLVYPVKKCKERDFQYGYNQILSCLVADVVVFNSVFNMESFLTNIGKFMKLIPDHRPKDLESIIRPKCQVIYFPLRFPDVSRFMPKHKTRHLQKMLNLKGNGGAASTVALPFQREQGSSENLLKNFDAEPGPCDAAQEENLGSSFMQESYLKTCNLSKNSSSRRGEKEQNPHDSLSGGDDQSRPLHIVWPHRWLEAVYCGCYPLCPKDLVYPEIFPAEYLYSTPEQLFKRLQNFCKRPDIVRKHLYKGEMTPFSWAALHGKFRSLLTTEPREDL</sequence>
<dbReference type="PANTHER" id="PTHR13615:SF3">
    <property type="entry name" value="GLYCOSYLTRANSFERASE-LIKE DOMAIN-CONTAINING PROTEIN 1"/>
    <property type="match status" value="1"/>
</dbReference>
<dbReference type="InterPro" id="IPR051862">
    <property type="entry name" value="GT-like_domain_containing_1"/>
</dbReference>
<keyword evidence="3 11" id="KW-0808">Transferase</keyword>
<comment type="caution">
    <text evidence="11">The sequence shown here is derived from an EMBL/GenBank/DDBJ whole genome shotgun (WGS) entry which is preliminary data.</text>
</comment>
<gene>
    <name evidence="11" type="ORF">mRhiFer1_006093</name>
</gene>
<comment type="similarity">
    <text evidence="1">Belongs to the glycosyltransferase group 1 family. Glycosyltransferase 4 subfamily.</text>
</comment>
<dbReference type="Proteomes" id="UP000585614">
    <property type="component" value="Unassembled WGS sequence"/>
</dbReference>
<reference evidence="11 12" key="1">
    <citation type="journal article" date="2020" name="Nature">
        <title>Six reference-quality genomes reveal evolution of bat adaptations.</title>
        <authorList>
            <person name="Jebb D."/>
            <person name="Huang Z."/>
            <person name="Pippel M."/>
            <person name="Hughes G.M."/>
            <person name="Lavrichenko K."/>
            <person name="Devanna P."/>
            <person name="Winkler S."/>
            <person name="Jermiin L.S."/>
            <person name="Skirmuntt E.C."/>
            <person name="Katzourakis A."/>
            <person name="Burkitt-Gray L."/>
            <person name="Ray D.A."/>
            <person name="Sullivan K.A.M."/>
            <person name="Roscito J.G."/>
            <person name="Kirilenko B.M."/>
            <person name="Davalos L.M."/>
            <person name="Corthals A.P."/>
            <person name="Power M.L."/>
            <person name="Jones G."/>
            <person name="Ransome R.D."/>
            <person name="Dechmann D.K.N."/>
            <person name="Locatelli A.G."/>
            <person name="Puechmaille S.J."/>
            <person name="Fedrigo O."/>
            <person name="Jarvis E.D."/>
            <person name="Hiller M."/>
            <person name="Vernes S.C."/>
            <person name="Myers E.W."/>
            <person name="Teeling E.C."/>
        </authorList>
    </citation>
    <scope>NUCLEOTIDE SEQUENCE [LARGE SCALE GENOMIC DNA]</scope>
    <source>
        <strain evidence="11">MRhiFer1</strain>
        <tissue evidence="11">Lung</tissue>
    </source>
</reference>
<evidence type="ECO:0000256" key="9">
    <source>
        <dbReference type="SAM" id="MobiDB-lite"/>
    </source>
</evidence>
<evidence type="ECO:0000256" key="5">
    <source>
        <dbReference type="ARBA" id="ARBA00044539"/>
    </source>
</evidence>
<dbReference type="GO" id="GO:0016438">
    <property type="term" value="F:tRNA-queuosine(34) beta-mannosyltransferase activity"/>
    <property type="evidence" value="ECO:0007669"/>
    <property type="project" value="UniProtKB-EC"/>
</dbReference>
<name>A0A7J7YI43_RHIFE</name>
<evidence type="ECO:0000256" key="8">
    <source>
        <dbReference type="ARBA" id="ARBA00048439"/>
    </source>
</evidence>
<evidence type="ECO:0000256" key="2">
    <source>
        <dbReference type="ARBA" id="ARBA00022676"/>
    </source>
</evidence>
<comment type="function">
    <text evidence="7">Glycosyltransferase that specifically catalyzes mannosylation of cytoplasmic tRNA(Asp) modified with queuosine at position 34 (queuosine(34)). Mannosylates the cyclopentene moiety of queuosine(34) in tRNA(Asp) to form mannosyl-queuosine(34). Mannosylation of queuosine(34) in tRNA(Asp) is required to slow-down elongation at cognate codons, GAC and GAU, thereby regulating protein translation.</text>
</comment>
<feature type="domain" description="tRNA-queuosine alpha-mannosyltransferase N-terminal" evidence="10">
    <location>
        <begin position="3"/>
        <end position="167"/>
    </location>
</feature>
<dbReference type="AlphaFoldDB" id="A0A7J7YI43"/>
<proteinExistence type="inferred from homology"/>
<evidence type="ECO:0000313" key="12">
    <source>
        <dbReference type="Proteomes" id="UP000585614"/>
    </source>
</evidence>
<organism evidence="11 12">
    <name type="scientific">Rhinolophus ferrumequinum</name>
    <name type="common">Greater horseshoe bat</name>
    <dbReference type="NCBI Taxonomy" id="59479"/>
    <lineage>
        <taxon>Eukaryota</taxon>
        <taxon>Metazoa</taxon>
        <taxon>Chordata</taxon>
        <taxon>Craniata</taxon>
        <taxon>Vertebrata</taxon>
        <taxon>Euteleostomi</taxon>
        <taxon>Mammalia</taxon>
        <taxon>Eutheria</taxon>
        <taxon>Laurasiatheria</taxon>
        <taxon>Chiroptera</taxon>
        <taxon>Yinpterochiroptera</taxon>
        <taxon>Rhinolophoidea</taxon>
        <taxon>Rhinolophidae</taxon>
        <taxon>Rhinolophinae</taxon>
        <taxon>Rhinolophus</taxon>
    </lineage>
</organism>
<keyword evidence="2" id="KW-0328">Glycosyltransferase</keyword>
<evidence type="ECO:0000256" key="3">
    <source>
        <dbReference type="ARBA" id="ARBA00022679"/>
    </source>
</evidence>
<dbReference type="InterPro" id="IPR022701">
    <property type="entry name" value="QTMAN_N"/>
</dbReference>
<protein>
    <recommendedName>
        <fullName evidence="5">tRNA-queuosine alpha-mannosyltransferase</fullName>
        <ecNumber evidence="4">2.4.1.110</ecNumber>
    </recommendedName>
    <alternativeName>
        <fullName evidence="6">Glycosyltransferase-like domain-containing protein 1</fullName>
    </alternativeName>
</protein>
<accession>A0A7J7YI43</accession>
<feature type="region of interest" description="Disordered" evidence="9">
    <location>
        <begin position="249"/>
        <end position="273"/>
    </location>
</feature>
<comment type="catalytic activity">
    <reaction evidence="8">
        <text>queuosine(34) in tRNA(Asp) + GDP-alpha-D-mannose = O-4''-alpha-D-mannosylqueuosine(34) in tRNA(Asp) + GDP + H(+)</text>
        <dbReference type="Rhea" id="RHEA:12885"/>
        <dbReference type="Rhea" id="RHEA-COMP:18572"/>
        <dbReference type="Rhea" id="RHEA-COMP:18581"/>
        <dbReference type="ChEBI" id="CHEBI:15378"/>
        <dbReference type="ChEBI" id="CHEBI:57527"/>
        <dbReference type="ChEBI" id="CHEBI:58189"/>
        <dbReference type="ChEBI" id="CHEBI:194431"/>
        <dbReference type="ChEBI" id="CHEBI:194442"/>
        <dbReference type="EC" id="2.4.1.110"/>
    </reaction>
    <physiologicalReaction direction="left-to-right" evidence="8">
        <dbReference type="Rhea" id="RHEA:12886"/>
    </physiologicalReaction>
</comment>
<evidence type="ECO:0000256" key="4">
    <source>
        <dbReference type="ARBA" id="ARBA00044517"/>
    </source>
</evidence>